<evidence type="ECO:0000256" key="7">
    <source>
        <dbReference type="RuleBase" id="RU003993"/>
    </source>
</evidence>
<dbReference type="NCBIfam" id="TIGR02227">
    <property type="entry name" value="sigpep_I_bact"/>
    <property type="match status" value="1"/>
</dbReference>
<organism evidence="10 11">
    <name type="scientific">Ignatzschineria larvae DSM 13226</name>
    <dbReference type="NCBI Taxonomy" id="1111732"/>
    <lineage>
        <taxon>Bacteria</taxon>
        <taxon>Pseudomonadati</taxon>
        <taxon>Pseudomonadota</taxon>
        <taxon>Gammaproteobacteria</taxon>
        <taxon>Cardiobacteriales</taxon>
        <taxon>Ignatzschineriaceae</taxon>
        <taxon>Ignatzschineria</taxon>
    </lineage>
</organism>
<dbReference type="PANTHER" id="PTHR43390:SF1">
    <property type="entry name" value="CHLOROPLAST PROCESSING PEPTIDASE"/>
    <property type="match status" value="1"/>
</dbReference>
<keyword evidence="5 7" id="KW-0645">Protease</keyword>
<evidence type="ECO:0000256" key="1">
    <source>
        <dbReference type="ARBA" id="ARBA00000677"/>
    </source>
</evidence>
<evidence type="ECO:0000313" key="10">
    <source>
        <dbReference type="EMBL" id="WZW88100.1"/>
    </source>
</evidence>
<dbReference type="InterPro" id="IPR019757">
    <property type="entry name" value="Pept_S26A_signal_pept_1_Lys-AS"/>
</dbReference>
<keyword evidence="6 7" id="KW-0378">Hydrolase</keyword>
<dbReference type="InterPro" id="IPR036286">
    <property type="entry name" value="LexA/Signal_pep-like_sf"/>
</dbReference>
<keyword evidence="11" id="KW-1185">Reference proteome</keyword>
<evidence type="ECO:0000256" key="8">
    <source>
        <dbReference type="RuleBase" id="RU362042"/>
    </source>
</evidence>
<evidence type="ECO:0000313" key="11">
    <source>
        <dbReference type="Proteomes" id="UP001449178"/>
    </source>
</evidence>
<evidence type="ECO:0000256" key="3">
    <source>
        <dbReference type="ARBA" id="ARBA00013208"/>
    </source>
</evidence>
<dbReference type="Proteomes" id="UP001449178">
    <property type="component" value="Chromosome"/>
</dbReference>
<dbReference type="PROSITE" id="PS00761">
    <property type="entry name" value="SPASE_I_3"/>
    <property type="match status" value="1"/>
</dbReference>
<dbReference type="EMBL" id="CP150637">
    <property type="protein sequence ID" value="WZW88100.1"/>
    <property type="molecule type" value="Genomic_DNA"/>
</dbReference>
<comment type="similarity">
    <text evidence="2 8">Belongs to the peptidase S26 family.</text>
</comment>
<keyword evidence="7" id="KW-0812">Transmembrane</keyword>
<dbReference type="InterPro" id="IPR019533">
    <property type="entry name" value="Peptidase_S26"/>
</dbReference>
<evidence type="ECO:0000259" key="9">
    <source>
        <dbReference type="Pfam" id="PF10502"/>
    </source>
</evidence>
<evidence type="ECO:0000256" key="5">
    <source>
        <dbReference type="ARBA" id="ARBA00022670"/>
    </source>
</evidence>
<dbReference type="InterPro" id="IPR019758">
    <property type="entry name" value="Pept_S26A_signal_pept_1_CS"/>
</dbReference>
<dbReference type="RefSeq" id="WP_034855272.1">
    <property type="nucleotide sequence ID" value="NZ_AZOD01000006.1"/>
</dbReference>
<name>A0ABZ3C263_9GAMM</name>
<keyword evidence="7" id="KW-1133">Transmembrane helix</keyword>
<dbReference type="PANTHER" id="PTHR43390">
    <property type="entry name" value="SIGNAL PEPTIDASE I"/>
    <property type="match status" value="1"/>
</dbReference>
<dbReference type="CDD" id="cd06530">
    <property type="entry name" value="S26_SPase_I"/>
    <property type="match status" value="1"/>
</dbReference>
<dbReference type="InterPro" id="IPR000223">
    <property type="entry name" value="Pept_S26A_signal_pept_1"/>
</dbReference>
<comment type="subcellular location">
    <subcellularLocation>
        <location evidence="8">Membrane</location>
        <topology evidence="8">Multi-pass membrane protein</topology>
    </subcellularLocation>
</comment>
<gene>
    <name evidence="10" type="primary">lepB</name>
    <name evidence="10" type="ORF">WMO13_01565</name>
</gene>
<comment type="catalytic activity">
    <reaction evidence="1 7">
        <text>Cleavage of hydrophobic, N-terminal signal or leader sequences from secreted and periplasmic proteins.</text>
        <dbReference type="EC" id="3.4.21.89"/>
    </reaction>
</comment>
<reference evidence="10 11" key="1">
    <citation type="submission" date="2024-03" db="EMBL/GenBank/DDBJ databases">
        <title>Complete Genome Sequence and Annotation of Ignatzschineria larvae DSM 13226.</title>
        <authorList>
            <person name="Cantrell E."/>
            <person name="Burcham Z.M."/>
        </authorList>
    </citation>
    <scope>NUCLEOTIDE SEQUENCE [LARGE SCALE GENOMIC DNA]</scope>
    <source>
        <strain evidence="10 11">DSM 13226</strain>
    </source>
</reference>
<dbReference type="GO" id="GO:0009003">
    <property type="term" value="F:signal peptidase activity"/>
    <property type="evidence" value="ECO:0007669"/>
    <property type="project" value="UniProtKB-EC"/>
</dbReference>
<dbReference type="Pfam" id="PF10502">
    <property type="entry name" value="Peptidase_S26"/>
    <property type="match status" value="1"/>
</dbReference>
<keyword evidence="7" id="KW-0472">Membrane</keyword>
<feature type="transmembrane region" description="Helical" evidence="7">
    <location>
        <begin position="12"/>
        <end position="32"/>
    </location>
</feature>
<dbReference type="SUPFAM" id="SSF51306">
    <property type="entry name" value="LexA/Signal peptidase"/>
    <property type="match status" value="1"/>
</dbReference>
<dbReference type="PROSITE" id="PS00760">
    <property type="entry name" value="SPASE_I_2"/>
    <property type="match status" value="1"/>
</dbReference>
<evidence type="ECO:0000256" key="6">
    <source>
        <dbReference type="ARBA" id="ARBA00022801"/>
    </source>
</evidence>
<evidence type="ECO:0000256" key="4">
    <source>
        <dbReference type="ARBA" id="ARBA00019232"/>
    </source>
</evidence>
<dbReference type="PROSITE" id="PS00501">
    <property type="entry name" value="SPASE_I_1"/>
    <property type="match status" value="1"/>
</dbReference>
<feature type="domain" description="Peptidase S26" evidence="9">
    <location>
        <begin position="47"/>
        <end position="259"/>
    </location>
</feature>
<dbReference type="InterPro" id="IPR019756">
    <property type="entry name" value="Pept_S26A_signal_pept_1_Ser-AS"/>
</dbReference>
<proteinExistence type="inferred from homology"/>
<protein>
    <recommendedName>
        <fullName evidence="4 7">Signal peptidase I</fullName>
        <ecNumber evidence="3 7">3.4.21.89</ecNumber>
    </recommendedName>
</protein>
<dbReference type="PRINTS" id="PR00727">
    <property type="entry name" value="LEADERPTASE"/>
</dbReference>
<dbReference type="EC" id="3.4.21.89" evidence="3 7"/>
<sequence length="278" mass="31837">MSIFANFTHYLSVLIILAIPVTGLIWLIDALVYKKKRKPGKKEPWFVDWAKFLFPVVLFVGVLRSFIIEPYVIPSGSMQPTLYAGDMIVADKWSYGVRMPITNQRLFSKPGEGIERGDVAIFKYPQDEKINYIKRVVGIPGDVIDYQNKQLTINGQPLEYSVVGAARAPEEEDLIVTEMMPIGTVDQPETGEYKTHQIQTSRMITQADRGLGLHQRFPFTIPEGKFLMMGDNRDNSFDGRFWGFVDDEKILGKARFIWMNYNCVTSFEDCDHIFTTIE</sequence>
<dbReference type="Gene3D" id="2.10.109.10">
    <property type="entry name" value="Umud Fragment, subunit A"/>
    <property type="match status" value="1"/>
</dbReference>
<feature type="transmembrane region" description="Helical" evidence="7">
    <location>
        <begin position="52"/>
        <end position="73"/>
    </location>
</feature>
<accession>A0ABZ3C263</accession>
<evidence type="ECO:0000256" key="2">
    <source>
        <dbReference type="ARBA" id="ARBA00009370"/>
    </source>
</evidence>